<evidence type="ECO:0000256" key="4">
    <source>
        <dbReference type="ARBA" id="ARBA00022679"/>
    </source>
</evidence>
<dbReference type="CDD" id="cd00082">
    <property type="entry name" value="HisKA"/>
    <property type="match status" value="1"/>
</dbReference>
<dbReference type="SMART" id="SM00065">
    <property type="entry name" value="GAF"/>
    <property type="match status" value="1"/>
</dbReference>
<keyword evidence="4" id="KW-0808">Transferase</keyword>
<accession>A0ABQ6FDH5</accession>
<dbReference type="InterPro" id="IPR004358">
    <property type="entry name" value="Sig_transdc_His_kin-like_C"/>
</dbReference>
<dbReference type="Proteomes" id="UP001157167">
    <property type="component" value="Unassembled WGS sequence"/>
</dbReference>
<evidence type="ECO:0000259" key="9">
    <source>
        <dbReference type="PROSITE" id="PS50109"/>
    </source>
</evidence>
<dbReference type="InterPro" id="IPR013767">
    <property type="entry name" value="PAS_fold"/>
</dbReference>
<feature type="transmembrane region" description="Helical" evidence="8">
    <location>
        <begin position="110"/>
        <end position="135"/>
    </location>
</feature>
<dbReference type="PROSITE" id="PS50110">
    <property type="entry name" value="RESPONSE_REGULATORY"/>
    <property type="match status" value="1"/>
</dbReference>
<evidence type="ECO:0000256" key="5">
    <source>
        <dbReference type="ARBA" id="ARBA00022777"/>
    </source>
</evidence>
<dbReference type="CDD" id="cd16922">
    <property type="entry name" value="HATPase_EvgS-ArcB-TorS-like"/>
    <property type="match status" value="1"/>
</dbReference>
<evidence type="ECO:0000313" key="12">
    <source>
        <dbReference type="EMBL" id="GLT23376.1"/>
    </source>
</evidence>
<dbReference type="SUPFAM" id="SSF55781">
    <property type="entry name" value="GAF domain-like"/>
    <property type="match status" value="1"/>
</dbReference>
<evidence type="ECO:0000313" key="13">
    <source>
        <dbReference type="Proteomes" id="UP001157167"/>
    </source>
</evidence>
<dbReference type="Gene3D" id="3.40.50.2300">
    <property type="match status" value="1"/>
</dbReference>
<proteinExistence type="predicted"/>
<keyword evidence="3 7" id="KW-0597">Phosphoprotein</keyword>
<dbReference type="Gene3D" id="1.10.287.130">
    <property type="match status" value="1"/>
</dbReference>
<dbReference type="InterPro" id="IPR035965">
    <property type="entry name" value="PAS-like_dom_sf"/>
</dbReference>
<dbReference type="InterPro" id="IPR003661">
    <property type="entry name" value="HisK_dim/P_dom"/>
</dbReference>
<dbReference type="InterPro" id="IPR029016">
    <property type="entry name" value="GAF-like_dom_sf"/>
</dbReference>
<evidence type="ECO:0000256" key="2">
    <source>
        <dbReference type="ARBA" id="ARBA00012438"/>
    </source>
</evidence>
<dbReference type="Pfam" id="PF01590">
    <property type="entry name" value="GAF"/>
    <property type="match status" value="1"/>
</dbReference>
<dbReference type="SMART" id="SM00091">
    <property type="entry name" value="PAS"/>
    <property type="match status" value="1"/>
</dbReference>
<evidence type="ECO:0000256" key="3">
    <source>
        <dbReference type="ARBA" id="ARBA00022553"/>
    </source>
</evidence>
<feature type="transmembrane region" description="Helical" evidence="8">
    <location>
        <begin position="6"/>
        <end position="31"/>
    </location>
</feature>
<dbReference type="Pfam" id="PF02518">
    <property type="entry name" value="HATPase_c"/>
    <property type="match status" value="1"/>
</dbReference>
<dbReference type="SMART" id="SM00387">
    <property type="entry name" value="HATPase_c"/>
    <property type="match status" value="1"/>
</dbReference>
<dbReference type="InterPro" id="IPR003018">
    <property type="entry name" value="GAF"/>
</dbReference>
<dbReference type="CDD" id="cd00130">
    <property type="entry name" value="PAS"/>
    <property type="match status" value="1"/>
</dbReference>
<dbReference type="NCBIfam" id="TIGR00229">
    <property type="entry name" value="sensory_box"/>
    <property type="match status" value="1"/>
</dbReference>
<dbReference type="SUPFAM" id="SSF55874">
    <property type="entry name" value="ATPase domain of HSP90 chaperone/DNA topoisomerase II/histidine kinase"/>
    <property type="match status" value="1"/>
</dbReference>
<dbReference type="PANTHER" id="PTHR45339:SF1">
    <property type="entry name" value="HYBRID SIGNAL TRANSDUCTION HISTIDINE KINASE J"/>
    <property type="match status" value="1"/>
</dbReference>
<dbReference type="InterPro" id="IPR036890">
    <property type="entry name" value="HATPase_C_sf"/>
</dbReference>
<feature type="domain" description="Response regulatory" evidence="10">
    <location>
        <begin position="837"/>
        <end position="953"/>
    </location>
</feature>
<keyword evidence="8" id="KW-0812">Transmembrane</keyword>
<protein>
    <recommendedName>
        <fullName evidence="2">histidine kinase</fullName>
        <ecNumber evidence="2">2.7.13.3</ecNumber>
    </recommendedName>
</protein>
<evidence type="ECO:0000259" key="11">
    <source>
        <dbReference type="PROSITE" id="PS50112"/>
    </source>
</evidence>
<organism evidence="12 13">
    <name type="scientific">Zoogloea oryzae</name>
    <dbReference type="NCBI Taxonomy" id="310767"/>
    <lineage>
        <taxon>Bacteria</taxon>
        <taxon>Pseudomonadati</taxon>
        <taxon>Pseudomonadota</taxon>
        <taxon>Betaproteobacteria</taxon>
        <taxon>Rhodocyclales</taxon>
        <taxon>Zoogloeaceae</taxon>
        <taxon>Zoogloea</taxon>
    </lineage>
</organism>
<dbReference type="PANTHER" id="PTHR45339">
    <property type="entry name" value="HYBRID SIGNAL TRANSDUCTION HISTIDINE KINASE J"/>
    <property type="match status" value="1"/>
</dbReference>
<dbReference type="CDD" id="cd17546">
    <property type="entry name" value="REC_hyHK_CKI1_RcsC-like"/>
    <property type="match status" value="1"/>
</dbReference>
<dbReference type="InterPro" id="IPR003594">
    <property type="entry name" value="HATPase_dom"/>
</dbReference>
<gene>
    <name evidence="12" type="ORF">GCM10007933_28420</name>
</gene>
<dbReference type="RefSeq" id="WP_284188582.1">
    <property type="nucleotide sequence ID" value="NZ_BSPX01000046.1"/>
</dbReference>
<dbReference type="InterPro" id="IPR000014">
    <property type="entry name" value="PAS"/>
</dbReference>
<dbReference type="SUPFAM" id="SSF47384">
    <property type="entry name" value="Homodimeric domain of signal transducing histidine kinase"/>
    <property type="match status" value="1"/>
</dbReference>
<dbReference type="SMART" id="SM00388">
    <property type="entry name" value="HisKA"/>
    <property type="match status" value="1"/>
</dbReference>
<dbReference type="EMBL" id="BSPX01000046">
    <property type="protein sequence ID" value="GLT23376.1"/>
    <property type="molecule type" value="Genomic_DNA"/>
</dbReference>
<dbReference type="PROSITE" id="PS50109">
    <property type="entry name" value="HIS_KIN"/>
    <property type="match status" value="1"/>
</dbReference>
<dbReference type="EC" id="2.7.13.3" evidence="2"/>
<dbReference type="SMART" id="SM00448">
    <property type="entry name" value="REC"/>
    <property type="match status" value="1"/>
</dbReference>
<dbReference type="Pfam" id="PF00989">
    <property type="entry name" value="PAS"/>
    <property type="match status" value="1"/>
</dbReference>
<dbReference type="Gene3D" id="3.30.450.40">
    <property type="match status" value="1"/>
</dbReference>
<keyword evidence="13" id="KW-1185">Reference proteome</keyword>
<sequence>MPPANLFAGTMDLVFLVYGAAFLALGLAILVRHNDHSDLPLSRSLWLLGGFAGLHGVLEWTDLWRTVHGSEPSLAAGQSVLLLVSYLFLFEFGRRLVAEADDRPGGRGWLAGGLAAVCRPALYVPLLALVGIGAAVSDASLPTLGILSRYVFGFAGATLAGVGLLRALRPSRLPGLPQEDVRSLTRAGQLGAGALIAYGVLGGLVVPEADWFPASLINHQRFLETFGFPVQLARAAAAIVIAASIVRLLEIFQVEALTRLRVAKGETDRALGQLGALHRSQALILASSGEGIIGFDSDGHMTFVNPAAERMLGHPGEALLGQSLHDLTHHSRPDGTPYPAEACPIGQSLIDHRPRRGDDEFFWRRDGSGFPVDFLVTPMFDGDRCVGGVLSFRDMTEQTRLARRRAAMQELMLQLAGLPAINEGDLDTMVQVVTARLARTFEVERVSVWLLEDGESRLRCIDLFTRSSGEHCAGQVIEETGFGDHLAALKAARYRASNDAQHDPRLAGLVHGPLAQAEIQSMLGCLIASGRRPFGLLCLAETGRPHAWAPDEIDFACQLADQIGLVLLNRERRRAEAASRAKSSFIANMSHELRTPMTAIIGMNSLALRRATDPRLIDQLGKIGKAAQHLLGVINNILDLSKIEADRLTMEQVDFRIGEVVENLASLMGQRITEKGLRLCIDLPSALGISPLRGDPLRLTQILLNLVGNAVKFTPTGEIVLSVAQIESGADDVLVRFEVRDRGIGIAPEEAARLFNAFEQAGASTTRKYGGTGLGLAISRRLALQMGGDIGVESVPGEGSTFWFTARLGIGSAVRSDATGKPVSAESLLQAEFAGARVLLVEDEPVNQEVSLCLLEDAGLVVEVADDGLVAVEMARQTGYDLILMDMQMPRMNGLEATRRIRADSANTGTPILAMTANAFVEDRQACLEAGMNDHITKPVDSDLLFETVLKWLSRSLEGEVTT</sequence>
<feature type="modified residue" description="4-aspartylphosphate" evidence="7">
    <location>
        <position position="886"/>
    </location>
</feature>
<dbReference type="Pfam" id="PF00512">
    <property type="entry name" value="HisKA"/>
    <property type="match status" value="1"/>
</dbReference>
<evidence type="ECO:0000256" key="8">
    <source>
        <dbReference type="SAM" id="Phobius"/>
    </source>
</evidence>
<name>A0ABQ6FDH5_9RHOO</name>
<comment type="catalytic activity">
    <reaction evidence="1">
        <text>ATP + protein L-histidine = ADP + protein N-phospho-L-histidine.</text>
        <dbReference type="EC" id="2.7.13.3"/>
    </reaction>
</comment>
<comment type="caution">
    <text evidence="12">The sequence shown here is derived from an EMBL/GenBank/DDBJ whole genome shotgun (WGS) entry which is preliminary data.</text>
</comment>
<dbReference type="InterPro" id="IPR001789">
    <property type="entry name" value="Sig_transdc_resp-reg_receiver"/>
</dbReference>
<keyword evidence="8" id="KW-0472">Membrane</keyword>
<feature type="domain" description="PAS" evidence="11">
    <location>
        <begin position="284"/>
        <end position="329"/>
    </location>
</feature>
<keyword evidence="8" id="KW-1133">Transmembrane helix</keyword>
<evidence type="ECO:0000256" key="6">
    <source>
        <dbReference type="ARBA" id="ARBA00023012"/>
    </source>
</evidence>
<dbReference type="PROSITE" id="PS50112">
    <property type="entry name" value="PAS"/>
    <property type="match status" value="1"/>
</dbReference>
<dbReference type="Gene3D" id="3.30.450.20">
    <property type="entry name" value="PAS domain"/>
    <property type="match status" value="1"/>
</dbReference>
<feature type="domain" description="Histidine kinase" evidence="9">
    <location>
        <begin position="588"/>
        <end position="810"/>
    </location>
</feature>
<feature type="transmembrane region" description="Helical" evidence="8">
    <location>
        <begin position="147"/>
        <end position="168"/>
    </location>
</feature>
<dbReference type="PRINTS" id="PR00344">
    <property type="entry name" value="BCTRLSENSOR"/>
</dbReference>
<dbReference type="SUPFAM" id="SSF52172">
    <property type="entry name" value="CheY-like"/>
    <property type="match status" value="1"/>
</dbReference>
<evidence type="ECO:0000256" key="7">
    <source>
        <dbReference type="PROSITE-ProRule" id="PRU00169"/>
    </source>
</evidence>
<keyword evidence="6" id="KW-0902">Two-component regulatory system</keyword>
<dbReference type="Pfam" id="PF00072">
    <property type="entry name" value="Response_reg"/>
    <property type="match status" value="1"/>
</dbReference>
<dbReference type="InterPro" id="IPR011006">
    <property type="entry name" value="CheY-like_superfamily"/>
</dbReference>
<dbReference type="InterPro" id="IPR036097">
    <property type="entry name" value="HisK_dim/P_sf"/>
</dbReference>
<dbReference type="Gene3D" id="3.30.565.10">
    <property type="entry name" value="Histidine kinase-like ATPase, C-terminal domain"/>
    <property type="match status" value="1"/>
</dbReference>
<keyword evidence="5" id="KW-0418">Kinase</keyword>
<dbReference type="InterPro" id="IPR005467">
    <property type="entry name" value="His_kinase_dom"/>
</dbReference>
<dbReference type="SUPFAM" id="SSF55785">
    <property type="entry name" value="PYP-like sensor domain (PAS domain)"/>
    <property type="match status" value="1"/>
</dbReference>
<evidence type="ECO:0000259" key="10">
    <source>
        <dbReference type="PROSITE" id="PS50110"/>
    </source>
</evidence>
<feature type="transmembrane region" description="Helical" evidence="8">
    <location>
        <begin position="189"/>
        <end position="206"/>
    </location>
</feature>
<reference evidence="13" key="1">
    <citation type="journal article" date="2019" name="Int. J. Syst. Evol. Microbiol.">
        <title>The Global Catalogue of Microorganisms (GCM) 10K type strain sequencing project: providing services to taxonomists for standard genome sequencing and annotation.</title>
        <authorList>
            <consortium name="The Broad Institute Genomics Platform"/>
            <consortium name="The Broad Institute Genome Sequencing Center for Infectious Disease"/>
            <person name="Wu L."/>
            <person name="Ma J."/>
        </authorList>
    </citation>
    <scope>NUCLEOTIDE SEQUENCE [LARGE SCALE GENOMIC DNA]</scope>
    <source>
        <strain evidence="13">NBRC 102407</strain>
    </source>
</reference>
<evidence type="ECO:0000256" key="1">
    <source>
        <dbReference type="ARBA" id="ARBA00000085"/>
    </source>
</evidence>
<feature type="transmembrane region" description="Helical" evidence="8">
    <location>
        <begin position="73"/>
        <end position="90"/>
    </location>
</feature>
<feature type="transmembrane region" description="Helical" evidence="8">
    <location>
        <begin position="43"/>
        <end position="61"/>
    </location>
</feature>